<dbReference type="EMBL" id="OX459123">
    <property type="protein sequence ID" value="CAI9108581.1"/>
    <property type="molecule type" value="Genomic_DNA"/>
</dbReference>
<protein>
    <submittedName>
        <fullName evidence="1">OLC1v1008224C1</fullName>
    </submittedName>
</protein>
<dbReference type="PANTHER" id="PTHR47463">
    <property type="entry name" value="F-BOX PROTEIN SKIP16"/>
    <property type="match status" value="1"/>
</dbReference>
<proteinExistence type="predicted"/>
<dbReference type="PANTHER" id="PTHR47463:SF2">
    <property type="entry name" value="F-BOX PROTEIN SKIP16"/>
    <property type="match status" value="1"/>
</dbReference>
<dbReference type="SUPFAM" id="SSF160631">
    <property type="entry name" value="SMI1/KNR4-like"/>
    <property type="match status" value="1"/>
</dbReference>
<evidence type="ECO:0000313" key="1">
    <source>
        <dbReference type="EMBL" id="CAI9108581.1"/>
    </source>
</evidence>
<dbReference type="Proteomes" id="UP001161247">
    <property type="component" value="Chromosome 6"/>
</dbReference>
<gene>
    <name evidence="1" type="ORF">OLC1_LOCUS16645</name>
</gene>
<accession>A0AAV1DL11</accession>
<name>A0AAV1DL11_OLDCO</name>
<keyword evidence="2" id="KW-1185">Reference proteome</keyword>
<dbReference type="AlphaFoldDB" id="A0AAV1DL11"/>
<dbReference type="InterPro" id="IPR037883">
    <property type="entry name" value="Knr4/Smi1-like_sf"/>
</dbReference>
<evidence type="ECO:0000313" key="2">
    <source>
        <dbReference type="Proteomes" id="UP001161247"/>
    </source>
</evidence>
<organism evidence="1 2">
    <name type="scientific">Oldenlandia corymbosa var. corymbosa</name>
    <dbReference type="NCBI Taxonomy" id="529605"/>
    <lineage>
        <taxon>Eukaryota</taxon>
        <taxon>Viridiplantae</taxon>
        <taxon>Streptophyta</taxon>
        <taxon>Embryophyta</taxon>
        <taxon>Tracheophyta</taxon>
        <taxon>Spermatophyta</taxon>
        <taxon>Magnoliopsida</taxon>
        <taxon>eudicotyledons</taxon>
        <taxon>Gunneridae</taxon>
        <taxon>Pentapetalae</taxon>
        <taxon>asterids</taxon>
        <taxon>lamiids</taxon>
        <taxon>Gentianales</taxon>
        <taxon>Rubiaceae</taxon>
        <taxon>Rubioideae</taxon>
        <taxon>Spermacoceae</taxon>
        <taxon>Hedyotis-Oldenlandia complex</taxon>
        <taxon>Oldenlandia</taxon>
    </lineage>
</organism>
<sequence>MGINDDVEVYIWEVTVREECEAHGFDQEVYSSWRHAFRMYLWSLVIQVKRCWDRLKNWLAANFPEVLGTVRNGASEEEIKTLEVTLQVKLPLPARVLYRFCDGQGLDVDDSSGSVEKSLFGLIGGYSFYRHLVNVFLLPPLIITFGECIMGLSND</sequence>
<reference evidence="1" key="1">
    <citation type="submission" date="2023-03" db="EMBL/GenBank/DDBJ databases">
        <authorList>
            <person name="Julca I."/>
        </authorList>
    </citation>
    <scope>NUCLEOTIDE SEQUENCE</scope>
</reference>